<feature type="chain" id="PRO_5036857060" evidence="2">
    <location>
        <begin position="19"/>
        <end position="250"/>
    </location>
</feature>
<dbReference type="GO" id="GO:0033700">
    <property type="term" value="P:phospholipid efflux"/>
    <property type="evidence" value="ECO:0007669"/>
    <property type="project" value="TreeGrafter"/>
</dbReference>
<evidence type="ECO:0000313" key="4">
    <source>
        <dbReference type="Proteomes" id="UP000694892"/>
    </source>
</evidence>
<accession>A0A974HC53</accession>
<dbReference type="GO" id="GO:0034361">
    <property type="term" value="C:very-low-density lipoprotein particle"/>
    <property type="evidence" value="ECO:0007669"/>
    <property type="project" value="TreeGrafter"/>
</dbReference>
<name>A0A974HC53_XENLA</name>
<dbReference type="Proteomes" id="UP000694892">
    <property type="component" value="Chromosome 7L"/>
</dbReference>
<dbReference type="PANTHER" id="PTHR18976:SF34">
    <property type="entry name" value="LIPID-BINDING PROTEIN"/>
    <property type="match status" value="1"/>
</dbReference>
<sequence>MKIVVVTLALVFFTGSECRFLWMKDEPKPEPGTLETFVNNVKILGEHYVHYLENTEIGKELQLNKDLVTMRDSIYDLKKELEKISKDFWEELDKELNEKYPVFRTKVVPALKDFKLRWNEHMEQLGKDIAEMSHKLIFNVKTNVERFLDTLSASATSGRDKLRSEVESLRATLLPYVDELQKELEKARKEMDDDVDEIRKYINKEVDAIREHTKPYFENLKSEANPHAEELQKYLLKLLDDIKAAFVEKA</sequence>
<proteinExistence type="predicted"/>
<evidence type="ECO:0000256" key="1">
    <source>
        <dbReference type="SAM" id="Coils"/>
    </source>
</evidence>
<evidence type="ECO:0000313" key="3">
    <source>
        <dbReference type="EMBL" id="OCT72483.1"/>
    </source>
</evidence>
<dbReference type="GO" id="GO:0042627">
    <property type="term" value="C:chylomicron"/>
    <property type="evidence" value="ECO:0007669"/>
    <property type="project" value="TreeGrafter"/>
</dbReference>
<keyword evidence="1" id="KW-0175">Coiled coil</keyword>
<dbReference type="GO" id="GO:0055090">
    <property type="term" value="P:acylglycerol homeostasis"/>
    <property type="evidence" value="ECO:0007669"/>
    <property type="project" value="TreeGrafter"/>
</dbReference>
<dbReference type="Gene3D" id="1.20.5.20">
    <property type="match status" value="1"/>
</dbReference>
<dbReference type="OMA" id="LEIMSHK"/>
<dbReference type="GO" id="GO:0034364">
    <property type="term" value="C:high-density lipoprotein particle"/>
    <property type="evidence" value="ECO:0007669"/>
    <property type="project" value="TreeGrafter"/>
</dbReference>
<gene>
    <name evidence="3" type="ORF">XELAEV_18035463mg</name>
</gene>
<dbReference type="PANTHER" id="PTHR18976">
    <property type="entry name" value="APOLIPOPROTEIN"/>
    <property type="match status" value="1"/>
</dbReference>
<dbReference type="AlphaFoldDB" id="A0A974HC53"/>
<dbReference type="EMBL" id="CM004478">
    <property type="protein sequence ID" value="OCT72483.1"/>
    <property type="molecule type" value="Genomic_DNA"/>
</dbReference>
<evidence type="ECO:0000256" key="2">
    <source>
        <dbReference type="SAM" id="SignalP"/>
    </source>
</evidence>
<keyword evidence="2" id="KW-0732">Signal</keyword>
<organism evidence="3 4">
    <name type="scientific">Xenopus laevis</name>
    <name type="common">African clawed frog</name>
    <dbReference type="NCBI Taxonomy" id="8355"/>
    <lineage>
        <taxon>Eukaryota</taxon>
        <taxon>Metazoa</taxon>
        <taxon>Chordata</taxon>
        <taxon>Craniata</taxon>
        <taxon>Vertebrata</taxon>
        <taxon>Euteleostomi</taxon>
        <taxon>Amphibia</taxon>
        <taxon>Batrachia</taxon>
        <taxon>Anura</taxon>
        <taxon>Pipoidea</taxon>
        <taxon>Pipidae</taxon>
        <taxon>Xenopodinae</taxon>
        <taxon>Xenopus</taxon>
        <taxon>Xenopus</taxon>
    </lineage>
</organism>
<dbReference type="OrthoDB" id="8727817at2759"/>
<reference evidence="4" key="1">
    <citation type="journal article" date="2016" name="Nature">
        <title>Genome evolution in the allotetraploid frog Xenopus laevis.</title>
        <authorList>
            <person name="Session A.M."/>
            <person name="Uno Y."/>
            <person name="Kwon T."/>
            <person name="Chapman J.A."/>
            <person name="Toyoda A."/>
            <person name="Takahashi S."/>
            <person name="Fukui A."/>
            <person name="Hikosaka A."/>
            <person name="Suzuki A."/>
            <person name="Kondo M."/>
            <person name="van Heeringen S.J."/>
            <person name="Quigley I."/>
            <person name="Heinz S."/>
            <person name="Ogino H."/>
            <person name="Ochi H."/>
            <person name="Hellsten U."/>
            <person name="Lyons J.B."/>
            <person name="Simakov O."/>
            <person name="Putnam N."/>
            <person name="Stites J."/>
            <person name="Kuroki Y."/>
            <person name="Tanaka T."/>
            <person name="Michiue T."/>
            <person name="Watanabe M."/>
            <person name="Bogdanovic O."/>
            <person name="Lister R."/>
            <person name="Georgiou G."/>
            <person name="Paranjpe S.S."/>
            <person name="van Kruijsbergen I."/>
            <person name="Shu S."/>
            <person name="Carlson J."/>
            <person name="Kinoshita T."/>
            <person name="Ohta Y."/>
            <person name="Mawaribuchi S."/>
            <person name="Jenkins J."/>
            <person name="Grimwood J."/>
            <person name="Schmutz J."/>
            <person name="Mitros T."/>
            <person name="Mozaffari S.V."/>
            <person name="Suzuki Y."/>
            <person name="Haramoto Y."/>
            <person name="Yamamoto T.S."/>
            <person name="Takagi C."/>
            <person name="Heald R."/>
            <person name="Miller K."/>
            <person name="Haudenschild C."/>
            <person name="Kitzman J."/>
            <person name="Nakayama T."/>
            <person name="Izutsu Y."/>
            <person name="Robert J."/>
            <person name="Fortriede J."/>
            <person name="Burns K."/>
            <person name="Lotay V."/>
            <person name="Karimi K."/>
            <person name="Yasuoka Y."/>
            <person name="Dichmann D.S."/>
            <person name="Flajnik M.F."/>
            <person name="Houston D.W."/>
            <person name="Shendure J."/>
            <person name="DuPasquier L."/>
            <person name="Vize P.D."/>
            <person name="Zorn A.M."/>
            <person name="Ito M."/>
            <person name="Marcotte E.M."/>
            <person name="Wallingford J.B."/>
            <person name="Ito Y."/>
            <person name="Asashima M."/>
            <person name="Ueno N."/>
            <person name="Matsuda Y."/>
            <person name="Veenstra G.J."/>
            <person name="Fujiyama A."/>
            <person name="Harland R.M."/>
            <person name="Taira M."/>
            <person name="Rokhsar D.S."/>
        </authorList>
    </citation>
    <scope>NUCLEOTIDE SEQUENCE [LARGE SCALE GENOMIC DNA]</scope>
    <source>
        <strain evidence="4">J</strain>
    </source>
</reference>
<dbReference type="GO" id="GO:0034362">
    <property type="term" value="C:low-density lipoprotein particle"/>
    <property type="evidence" value="ECO:0007669"/>
    <property type="project" value="TreeGrafter"/>
</dbReference>
<dbReference type="GO" id="GO:0060228">
    <property type="term" value="F:phosphatidylcholine-sterol O-acyltransferase activator activity"/>
    <property type="evidence" value="ECO:0007669"/>
    <property type="project" value="TreeGrafter"/>
</dbReference>
<feature type="signal peptide" evidence="2">
    <location>
        <begin position="1"/>
        <end position="18"/>
    </location>
</feature>
<dbReference type="GO" id="GO:1903561">
    <property type="term" value="C:extracellular vesicle"/>
    <property type="evidence" value="ECO:0007669"/>
    <property type="project" value="TreeGrafter"/>
</dbReference>
<dbReference type="Gene3D" id="1.20.120.20">
    <property type="entry name" value="Apolipoprotein"/>
    <property type="match status" value="2"/>
</dbReference>
<dbReference type="InterPro" id="IPR050163">
    <property type="entry name" value="Apolipoprotein_A1/A4/E"/>
</dbReference>
<dbReference type="GO" id="GO:0033344">
    <property type="term" value="P:cholesterol efflux"/>
    <property type="evidence" value="ECO:0007669"/>
    <property type="project" value="TreeGrafter"/>
</dbReference>
<feature type="coiled-coil region" evidence="1">
    <location>
        <begin position="177"/>
        <end position="204"/>
    </location>
</feature>
<dbReference type="GO" id="GO:0008203">
    <property type="term" value="P:cholesterol metabolic process"/>
    <property type="evidence" value="ECO:0007669"/>
    <property type="project" value="TreeGrafter"/>
</dbReference>
<dbReference type="GO" id="GO:0120020">
    <property type="term" value="F:cholesterol transfer activity"/>
    <property type="evidence" value="ECO:0007669"/>
    <property type="project" value="TreeGrafter"/>
</dbReference>
<protein>
    <submittedName>
        <fullName evidence="3">Uncharacterized protein</fullName>
    </submittedName>
</protein>
<dbReference type="KEGG" id="xla:379735"/>
<dbReference type="GO" id="GO:0005543">
    <property type="term" value="F:phospholipid binding"/>
    <property type="evidence" value="ECO:0007669"/>
    <property type="project" value="TreeGrafter"/>
</dbReference>
<dbReference type="SUPFAM" id="SSF58113">
    <property type="entry name" value="Apolipoprotein A-I"/>
    <property type="match status" value="1"/>
</dbReference>